<evidence type="ECO:0000313" key="3">
    <source>
        <dbReference type="EMBL" id="PWN24664.1"/>
    </source>
</evidence>
<feature type="region of interest" description="Disordered" evidence="1">
    <location>
        <begin position="175"/>
        <end position="225"/>
    </location>
</feature>
<evidence type="ECO:0000256" key="1">
    <source>
        <dbReference type="SAM" id="MobiDB-lite"/>
    </source>
</evidence>
<dbReference type="AlphaFoldDB" id="A0A316UIB8"/>
<keyword evidence="4" id="KW-1185">Reference proteome</keyword>
<feature type="compositionally biased region" description="Basic and acidic residues" evidence="1">
    <location>
        <begin position="200"/>
        <end position="210"/>
    </location>
</feature>
<accession>A0A316UIB8</accession>
<dbReference type="RefSeq" id="XP_025359276.1">
    <property type="nucleotide sequence ID" value="XM_025507197.1"/>
</dbReference>
<keyword evidence="2" id="KW-0472">Membrane</keyword>
<name>A0A316UIB8_9BASI</name>
<sequence>MVAVAARAAGLNANTGAAGSSRAKWSASRSTSRSLMTALVLLAATAIATAFHLTRNTRLPSRHPLPYYLPPHHEQHIRTVPLNRTLGFEKIYVLSLPHRDDRHDEFSLLSSAYGRRGALRLLYLATRHVEDAVDWQTIRASREGWIDSYTVYPPLFDQFKMVNSSWNSDINAEHGKNVERRGRRWSPGRGRARHIRRSARREQGGRHAGENDVDSGVGAKGEGMH</sequence>
<feature type="compositionally biased region" description="Basic residues" evidence="1">
    <location>
        <begin position="181"/>
        <end position="199"/>
    </location>
</feature>
<dbReference type="OrthoDB" id="47375at2759"/>
<feature type="transmembrane region" description="Helical" evidence="2">
    <location>
        <begin position="35"/>
        <end position="53"/>
    </location>
</feature>
<organism evidence="3 4">
    <name type="scientific">Jaminaea rosea</name>
    <dbReference type="NCBI Taxonomy" id="1569628"/>
    <lineage>
        <taxon>Eukaryota</taxon>
        <taxon>Fungi</taxon>
        <taxon>Dikarya</taxon>
        <taxon>Basidiomycota</taxon>
        <taxon>Ustilaginomycotina</taxon>
        <taxon>Exobasidiomycetes</taxon>
        <taxon>Microstromatales</taxon>
        <taxon>Microstromatales incertae sedis</taxon>
        <taxon>Jaminaea</taxon>
    </lineage>
</organism>
<evidence type="ECO:0000313" key="4">
    <source>
        <dbReference type="Proteomes" id="UP000245884"/>
    </source>
</evidence>
<gene>
    <name evidence="3" type="ORF">BDZ90DRAFT_234928</name>
</gene>
<dbReference type="GeneID" id="37029020"/>
<protein>
    <submittedName>
        <fullName evidence="3">Uncharacterized protein</fullName>
    </submittedName>
</protein>
<keyword evidence="2" id="KW-1133">Transmembrane helix</keyword>
<evidence type="ECO:0000256" key="2">
    <source>
        <dbReference type="SAM" id="Phobius"/>
    </source>
</evidence>
<proteinExistence type="predicted"/>
<keyword evidence="2" id="KW-0812">Transmembrane</keyword>
<dbReference type="Proteomes" id="UP000245884">
    <property type="component" value="Unassembled WGS sequence"/>
</dbReference>
<dbReference type="EMBL" id="KZ819680">
    <property type="protein sequence ID" value="PWN24664.1"/>
    <property type="molecule type" value="Genomic_DNA"/>
</dbReference>
<reference evidence="3 4" key="1">
    <citation type="journal article" date="2018" name="Mol. Biol. Evol.">
        <title>Broad Genomic Sampling Reveals a Smut Pathogenic Ancestry of the Fungal Clade Ustilaginomycotina.</title>
        <authorList>
            <person name="Kijpornyongpan T."/>
            <person name="Mondo S.J."/>
            <person name="Barry K."/>
            <person name="Sandor L."/>
            <person name="Lee J."/>
            <person name="Lipzen A."/>
            <person name="Pangilinan J."/>
            <person name="LaButti K."/>
            <person name="Hainaut M."/>
            <person name="Henrissat B."/>
            <person name="Grigoriev I.V."/>
            <person name="Spatafora J.W."/>
            <person name="Aime M.C."/>
        </authorList>
    </citation>
    <scope>NUCLEOTIDE SEQUENCE [LARGE SCALE GENOMIC DNA]</scope>
    <source>
        <strain evidence="3 4">MCA 5214</strain>
    </source>
</reference>